<name>A0AAV0TTT4_HYABA</name>
<keyword evidence="3" id="KW-1185">Reference proteome</keyword>
<organism evidence="2 3">
    <name type="scientific">Hyaloperonospora brassicae</name>
    <name type="common">Brassica downy mildew</name>
    <name type="synonym">Peronospora brassicae</name>
    <dbReference type="NCBI Taxonomy" id="162125"/>
    <lineage>
        <taxon>Eukaryota</taxon>
        <taxon>Sar</taxon>
        <taxon>Stramenopiles</taxon>
        <taxon>Oomycota</taxon>
        <taxon>Peronosporomycetes</taxon>
        <taxon>Peronosporales</taxon>
        <taxon>Peronosporaceae</taxon>
        <taxon>Hyaloperonospora</taxon>
    </lineage>
</organism>
<proteinExistence type="predicted"/>
<protein>
    <submittedName>
        <fullName evidence="2">Uncharacterized protein</fullName>
    </submittedName>
</protein>
<comment type="caution">
    <text evidence="2">The sequence shown here is derived from an EMBL/GenBank/DDBJ whole genome shotgun (WGS) entry which is preliminary data.</text>
</comment>
<reference evidence="2" key="1">
    <citation type="submission" date="2022-12" db="EMBL/GenBank/DDBJ databases">
        <authorList>
            <person name="Webb A."/>
        </authorList>
    </citation>
    <scope>NUCLEOTIDE SEQUENCE</scope>
    <source>
        <strain evidence="2">Hp1</strain>
    </source>
</reference>
<dbReference type="Proteomes" id="UP001162031">
    <property type="component" value="Unassembled WGS sequence"/>
</dbReference>
<sequence length="217" mass="23770">MNLRQAQRSLADLISKCEAAHIRLPEDALEARAEAVEAIIHSLRNEKPNLNDAQEELLQKFGIQTEYQQRLESAQVKRQRQRRRQPLYTNTRGCPVAPSHDDGIDGEVRVSSTVTDSLTANSKRPVSSQDSSERASDEGTRTKKAKSSRTTDTVSESLVVTDEPVPPSSSCFQSSSTCQSDSISSGSPGNEMAYLLEDLDEAEGGDRVFLHVAAPLV</sequence>
<dbReference type="EMBL" id="CANTFL010000665">
    <property type="protein sequence ID" value="CAI5726603.1"/>
    <property type="molecule type" value="Genomic_DNA"/>
</dbReference>
<evidence type="ECO:0000313" key="2">
    <source>
        <dbReference type="EMBL" id="CAI5726603.1"/>
    </source>
</evidence>
<feature type="compositionally biased region" description="Low complexity" evidence="1">
    <location>
        <begin position="168"/>
        <end position="187"/>
    </location>
</feature>
<feature type="compositionally biased region" description="Polar residues" evidence="1">
    <location>
        <begin position="110"/>
        <end position="130"/>
    </location>
</feature>
<gene>
    <name evidence="2" type="ORF">HBR001_LOCUS3884</name>
</gene>
<feature type="region of interest" description="Disordered" evidence="1">
    <location>
        <begin position="72"/>
        <end position="189"/>
    </location>
</feature>
<feature type="compositionally biased region" description="Basic and acidic residues" evidence="1">
    <location>
        <begin position="131"/>
        <end position="141"/>
    </location>
</feature>
<dbReference type="AlphaFoldDB" id="A0AAV0TTT4"/>
<evidence type="ECO:0000256" key="1">
    <source>
        <dbReference type="SAM" id="MobiDB-lite"/>
    </source>
</evidence>
<feature type="compositionally biased region" description="Basic and acidic residues" evidence="1">
    <location>
        <begin position="99"/>
        <end position="108"/>
    </location>
</feature>
<evidence type="ECO:0000313" key="3">
    <source>
        <dbReference type="Proteomes" id="UP001162031"/>
    </source>
</evidence>
<accession>A0AAV0TTT4</accession>